<dbReference type="Proteomes" id="UP000750197">
    <property type="component" value="Unassembled WGS sequence"/>
</dbReference>
<evidence type="ECO:0000256" key="1">
    <source>
        <dbReference type="SAM" id="Phobius"/>
    </source>
</evidence>
<dbReference type="GO" id="GO:0046475">
    <property type="term" value="P:glycerophospholipid catabolic process"/>
    <property type="evidence" value="ECO:0007669"/>
    <property type="project" value="TreeGrafter"/>
</dbReference>
<dbReference type="GO" id="GO:0005509">
    <property type="term" value="F:calcium ion binding"/>
    <property type="evidence" value="ECO:0007669"/>
    <property type="project" value="TreeGrafter"/>
</dbReference>
<evidence type="ECO:0000313" key="3">
    <source>
        <dbReference type="Proteomes" id="UP000750197"/>
    </source>
</evidence>
<sequence>MSPSGVAFSGGGIRSASFCCGVLKALDKSKILRYVDYLSCVSGGGYTGSAFLSHLFDERTHTKEDEDGKGKKGKEEKEEGTVHKADALLSKSTRTVRKQMKENIGYLVRNKGSGVCLDILILLVTIGVTLSLGPLMLVCAGFPVALFIDTLWGSWMKDLECAIADLNKAIVPYELLVFIAGIPFIAFFMWLFLRCISWVPRVKAVNLLYQTVVRCFALLSFLSSPRNNKHIALPQRVLLFCDRLWYRTSVPGVCCCGIPGREKGSRTLKVWYAQTSDFSQRGWLN</sequence>
<dbReference type="GO" id="GO:0005544">
    <property type="term" value="F:calcium-dependent phospholipid binding"/>
    <property type="evidence" value="ECO:0007669"/>
    <property type="project" value="TreeGrafter"/>
</dbReference>
<feature type="transmembrane region" description="Helical" evidence="1">
    <location>
        <begin position="175"/>
        <end position="193"/>
    </location>
</feature>
<keyword evidence="1" id="KW-0812">Transmembrane</keyword>
<keyword evidence="1" id="KW-1133">Transmembrane helix</keyword>
<dbReference type="GO" id="GO:0005829">
    <property type="term" value="C:cytosol"/>
    <property type="evidence" value="ECO:0007669"/>
    <property type="project" value="TreeGrafter"/>
</dbReference>
<dbReference type="InterPro" id="IPR016035">
    <property type="entry name" value="Acyl_Trfase/lysoPLipase"/>
</dbReference>
<accession>A0A8J8CDR8</accession>
<feature type="transmembrane region" description="Helical" evidence="1">
    <location>
        <begin position="119"/>
        <end position="148"/>
    </location>
</feature>
<keyword evidence="1" id="KW-0472">Membrane</keyword>
<protein>
    <submittedName>
        <fullName evidence="2">Patatin-like phospholipase family protein</fullName>
    </submittedName>
</protein>
<comment type="caution">
    <text evidence="2">The sequence shown here is derived from an EMBL/GenBank/DDBJ whole genome shotgun (WGS) entry which is preliminary data.</text>
</comment>
<dbReference type="Gene3D" id="3.40.1090.10">
    <property type="entry name" value="Cytosolic phospholipase A2 catalytic domain"/>
    <property type="match status" value="1"/>
</dbReference>
<proteinExistence type="predicted"/>
<organism evidence="2 3">
    <name type="scientific">Candidatus Sysuiplasma superficiale</name>
    <dbReference type="NCBI Taxonomy" id="2823368"/>
    <lineage>
        <taxon>Archaea</taxon>
        <taxon>Methanobacteriati</taxon>
        <taxon>Thermoplasmatota</taxon>
        <taxon>Thermoplasmata</taxon>
        <taxon>Candidatus Sysuiplasmatales</taxon>
        <taxon>Candidatus Sysuiplasmataceae</taxon>
        <taxon>Candidatus Sysuiplasma</taxon>
    </lineage>
</organism>
<name>A0A8J8CDR8_9ARCH</name>
<dbReference type="EMBL" id="JAHEAC010000027">
    <property type="protein sequence ID" value="MBX8643917.1"/>
    <property type="molecule type" value="Genomic_DNA"/>
</dbReference>
<dbReference type="SUPFAM" id="SSF52151">
    <property type="entry name" value="FabD/lysophospholipase-like"/>
    <property type="match status" value="1"/>
</dbReference>
<reference evidence="2" key="1">
    <citation type="submission" date="2021-05" db="EMBL/GenBank/DDBJ databases">
        <title>Genomic insights into ecological role and evolution of a novel Thermoplasmata order Candidatus Sysuiplasmatales.</title>
        <authorList>
            <person name="Yuan Y."/>
        </authorList>
    </citation>
    <scope>NUCLEOTIDE SEQUENCE</scope>
    <source>
        <strain evidence="2">TUT19-bin139</strain>
    </source>
</reference>
<gene>
    <name evidence="2" type="ORF">KIY12_04240</name>
</gene>
<dbReference type="AlphaFoldDB" id="A0A8J8CDR8"/>
<dbReference type="PANTHER" id="PTHR10728:SF40">
    <property type="entry name" value="PATATIN FAMILY PROTEIN"/>
    <property type="match status" value="1"/>
</dbReference>
<dbReference type="GO" id="GO:0047498">
    <property type="term" value="F:calcium-dependent phospholipase A2 activity"/>
    <property type="evidence" value="ECO:0007669"/>
    <property type="project" value="TreeGrafter"/>
</dbReference>
<dbReference type="PANTHER" id="PTHR10728">
    <property type="entry name" value="CYTOSOLIC PHOSPHOLIPASE A2"/>
    <property type="match status" value="1"/>
</dbReference>
<evidence type="ECO:0000313" key="2">
    <source>
        <dbReference type="EMBL" id="MBX8643917.1"/>
    </source>
</evidence>